<dbReference type="EMBL" id="FWFX01000002">
    <property type="protein sequence ID" value="SLN17820.1"/>
    <property type="molecule type" value="Genomic_DNA"/>
</dbReference>
<dbReference type="AlphaFoldDB" id="A0A1X6YFC5"/>
<evidence type="ECO:0000313" key="1">
    <source>
        <dbReference type="EMBL" id="SLN17820.1"/>
    </source>
</evidence>
<reference evidence="1 2" key="1">
    <citation type="submission" date="2017-03" db="EMBL/GenBank/DDBJ databases">
        <authorList>
            <person name="Afonso C.L."/>
            <person name="Miller P.J."/>
            <person name="Scott M.A."/>
            <person name="Spackman E."/>
            <person name="Goraichik I."/>
            <person name="Dimitrov K.M."/>
            <person name="Suarez D.L."/>
            <person name="Swayne D.E."/>
        </authorList>
    </citation>
    <scope>NUCLEOTIDE SEQUENCE [LARGE SCALE GENOMIC DNA]</scope>
    <source>
        <strain evidence="1 2">CECT 7450</strain>
    </source>
</reference>
<keyword evidence="2" id="KW-1185">Reference proteome</keyword>
<gene>
    <name evidence="1" type="ORF">ROA7450_00554</name>
</gene>
<organism evidence="1 2">
    <name type="scientific">Roseovarius albus</name>
    <dbReference type="NCBI Taxonomy" id="1247867"/>
    <lineage>
        <taxon>Bacteria</taxon>
        <taxon>Pseudomonadati</taxon>
        <taxon>Pseudomonadota</taxon>
        <taxon>Alphaproteobacteria</taxon>
        <taxon>Rhodobacterales</taxon>
        <taxon>Roseobacteraceae</taxon>
        <taxon>Roseovarius</taxon>
    </lineage>
</organism>
<proteinExistence type="predicted"/>
<protein>
    <submittedName>
        <fullName evidence="1">Uncharacterized protein</fullName>
    </submittedName>
</protein>
<accession>A0A1X6YFC5</accession>
<evidence type="ECO:0000313" key="2">
    <source>
        <dbReference type="Proteomes" id="UP000193061"/>
    </source>
</evidence>
<name>A0A1X6YFC5_9RHOB</name>
<sequence length="57" mass="6125">MWSGPLHWPGLVTGHIVLPFVLDKWDADRGASSAREGGFDRKTLVGQNGPIGAIALR</sequence>
<dbReference type="Proteomes" id="UP000193061">
    <property type="component" value="Unassembled WGS sequence"/>
</dbReference>